<feature type="signal peptide" evidence="1">
    <location>
        <begin position="1"/>
        <end position="21"/>
    </location>
</feature>
<keyword evidence="1" id="KW-0732">Signal</keyword>
<evidence type="ECO:0000313" key="3">
    <source>
        <dbReference type="Proteomes" id="UP000448575"/>
    </source>
</evidence>
<dbReference type="Proteomes" id="UP000448575">
    <property type="component" value="Unassembled WGS sequence"/>
</dbReference>
<evidence type="ECO:0008006" key="4">
    <source>
        <dbReference type="Google" id="ProtNLM"/>
    </source>
</evidence>
<dbReference type="InterPro" id="IPR024079">
    <property type="entry name" value="MetalloPept_cat_dom_sf"/>
</dbReference>
<dbReference type="SUPFAM" id="SSF89260">
    <property type="entry name" value="Collagen-binding domain"/>
    <property type="match status" value="1"/>
</dbReference>
<dbReference type="Gene3D" id="3.40.390.10">
    <property type="entry name" value="Collagenase (Catalytic Domain)"/>
    <property type="match status" value="1"/>
</dbReference>
<gene>
    <name evidence="2" type="ORF">GTP41_21735</name>
</gene>
<dbReference type="Gene3D" id="2.60.120.380">
    <property type="match status" value="1"/>
</dbReference>
<comment type="caution">
    <text evidence="2">The sequence shown here is derived from an EMBL/GenBank/DDBJ whole genome shotgun (WGS) entry which is preliminary data.</text>
</comment>
<sequence length="534" mass="55646">MAFIRYSAALLALLAAGVAQADNISLRIGFSEGRSGAEFKPLHAEVGKFALTPNVRQGAAGDQWLVVAKDAQGRVLHEVSINNGLRRHVETFNPRTGAIEQSTTVQQREGSFEVSLPYDQATASVEVLPKPAGGANAKSAAAPAALARFGRAALEQAVGNARSAKLAAAPAATATTILNSGSAGTRMDYVFIGDGYTAAEMDKWRADAQKVINGFLADPLFNANRASMNVHRVDVASNQSGVDEIDKGIYRDTAMDGEFACYNIERLLCVNNTKAANIAASVLAPDAHDVIIVIANSTRYGGSGGAVATLSMHAQSIEVALHEIGHTAFALADEYEYGSCSTSGEPSEVNVSLNGTRSVKWGGLISGSTAVPTGLGAYPNGTVGAFQGGQYCATGKYRPTENSRMRTLGYPWHAVNEGAVQKVFAKYTGTGSGGVTQTGTLANGGSAYAPSASPGYVLAGAGTFSLKLSGAAGTDFDLYLYKWSNNAWTKVAASEDTTSSESISYNGTAGYYYAQVKSYSGAGSYSLTYAFPKP</sequence>
<dbReference type="InterPro" id="IPR019026">
    <property type="entry name" value="Peptidase_M64_IgA"/>
</dbReference>
<keyword evidence="3" id="KW-1185">Reference proteome</keyword>
<dbReference type="AlphaFoldDB" id="A0A6N9HMV8"/>
<reference evidence="2 3" key="1">
    <citation type="submission" date="2019-12" db="EMBL/GenBank/DDBJ databases">
        <title>Novel species isolated from a subtropical stream in China.</title>
        <authorList>
            <person name="Lu H."/>
        </authorList>
    </citation>
    <scope>NUCLEOTIDE SEQUENCE [LARGE SCALE GENOMIC DNA]</scope>
    <source>
        <strain evidence="2 3">DS3</strain>
    </source>
</reference>
<proteinExistence type="predicted"/>
<dbReference type="Pfam" id="PF09471">
    <property type="entry name" value="Peptidase_M64"/>
    <property type="match status" value="1"/>
</dbReference>
<dbReference type="RefSeq" id="WP_161027678.1">
    <property type="nucleotide sequence ID" value="NZ_WWCJ01000020.1"/>
</dbReference>
<evidence type="ECO:0000313" key="2">
    <source>
        <dbReference type="EMBL" id="MYN04719.1"/>
    </source>
</evidence>
<protein>
    <recommendedName>
        <fullName evidence="4">Peptidase M64</fullName>
    </recommendedName>
</protein>
<organism evidence="2 3">
    <name type="scientific">Pseudoduganella guangdongensis</name>
    <dbReference type="NCBI Taxonomy" id="2692179"/>
    <lineage>
        <taxon>Bacteria</taxon>
        <taxon>Pseudomonadati</taxon>
        <taxon>Pseudomonadota</taxon>
        <taxon>Betaproteobacteria</taxon>
        <taxon>Burkholderiales</taxon>
        <taxon>Oxalobacteraceae</taxon>
        <taxon>Telluria group</taxon>
        <taxon>Pseudoduganella</taxon>
    </lineage>
</organism>
<name>A0A6N9HMV8_9BURK</name>
<dbReference type="GO" id="GO:0008237">
    <property type="term" value="F:metallopeptidase activity"/>
    <property type="evidence" value="ECO:0007669"/>
    <property type="project" value="InterPro"/>
</dbReference>
<feature type="chain" id="PRO_5026763195" description="Peptidase M64" evidence="1">
    <location>
        <begin position="22"/>
        <end position="534"/>
    </location>
</feature>
<accession>A0A6N9HMV8</accession>
<evidence type="ECO:0000256" key="1">
    <source>
        <dbReference type="SAM" id="SignalP"/>
    </source>
</evidence>
<dbReference type="EMBL" id="WWCJ01000020">
    <property type="protein sequence ID" value="MYN04719.1"/>
    <property type="molecule type" value="Genomic_DNA"/>
</dbReference>